<feature type="region of interest" description="Disordered" evidence="1">
    <location>
        <begin position="1"/>
        <end position="83"/>
    </location>
</feature>
<dbReference type="Proteomes" id="UP000663828">
    <property type="component" value="Unassembled WGS sequence"/>
</dbReference>
<dbReference type="AlphaFoldDB" id="A0A815F5Q0"/>
<name>A0A815F5Q0_ADIRI</name>
<sequence length="115" mass="12503">MDREDNYDIPTPDTSRSNSINEEEAEEEDESVEPTPAVPVEDTTQAESSRTHDQSTDVTQPTIPAKRATFVPSSSSSESEDDFVAVERNDADADASAITNPVSCFNLIECDCSTL</sequence>
<evidence type="ECO:0000313" key="2">
    <source>
        <dbReference type="EMBL" id="CAF1319040.1"/>
    </source>
</evidence>
<comment type="caution">
    <text evidence="2">The sequence shown here is derived from an EMBL/GenBank/DDBJ whole genome shotgun (WGS) entry which is preliminary data.</text>
</comment>
<organism evidence="2 3">
    <name type="scientific">Adineta ricciae</name>
    <name type="common">Rotifer</name>
    <dbReference type="NCBI Taxonomy" id="249248"/>
    <lineage>
        <taxon>Eukaryota</taxon>
        <taxon>Metazoa</taxon>
        <taxon>Spiralia</taxon>
        <taxon>Gnathifera</taxon>
        <taxon>Rotifera</taxon>
        <taxon>Eurotatoria</taxon>
        <taxon>Bdelloidea</taxon>
        <taxon>Adinetida</taxon>
        <taxon>Adinetidae</taxon>
        <taxon>Adineta</taxon>
    </lineage>
</organism>
<dbReference type="EMBL" id="CAJNOR010002619">
    <property type="protein sequence ID" value="CAF1319040.1"/>
    <property type="molecule type" value="Genomic_DNA"/>
</dbReference>
<evidence type="ECO:0000313" key="3">
    <source>
        <dbReference type="Proteomes" id="UP000663828"/>
    </source>
</evidence>
<evidence type="ECO:0000256" key="1">
    <source>
        <dbReference type="SAM" id="MobiDB-lite"/>
    </source>
</evidence>
<feature type="compositionally biased region" description="Acidic residues" evidence="1">
    <location>
        <begin position="21"/>
        <end position="32"/>
    </location>
</feature>
<reference evidence="2" key="1">
    <citation type="submission" date="2021-02" db="EMBL/GenBank/DDBJ databases">
        <authorList>
            <person name="Nowell W R."/>
        </authorList>
    </citation>
    <scope>NUCLEOTIDE SEQUENCE</scope>
</reference>
<protein>
    <submittedName>
        <fullName evidence="2">Uncharacterized protein</fullName>
    </submittedName>
</protein>
<keyword evidence="3" id="KW-1185">Reference proteome</keyword>
<gene>
    <name evidence="2" type="ORF">XAT740_LOCUS29807</name>
</gene>
<accession>A0A815F5Q0</accession>
<proteinExistence type="predicted"/>